<dbReference type="OrthoDB" id="9814110at2"/>
<dbReference type="InterPro" id="IPR006543">
    <property type="entry name" value="Histidinol-phos"/>
</dbReference>
<dbReference type="NCBIfam" id="TIGR01662">
    <property type="entry name" value="HAD-SF-IIIA"/>
    <property type="match status" value="1"/>
</dbReference>
<dbReference type="AlphaFoldDB" id="A0A845MLF9"/>
<dbReference type="Gene3D" id="3.40.50.1000">
    <property type="entry name" value="HAD superfamily/HAD-like"/>
    <property type="match status" value="1"/>
</dbReference>
<evidence type="ECO:0000313" key="11">
    <source>
        <dbReference type="EMBL" id="MZR24252.1"/>
    </source>
</evidence>
<dbReference type="RefSeq" id="WP_161340704.1">
    <property type="nucleotide sequence ID" value="NZ_JBHSDG010000003.1"/>
</dbReference>
<dbReference type="GO" id="GO:0005737">
    <property type="term" value="C:cytoplasm"/>
    <property type="evidence" value="ECO:0007669"/>
    <property type="project" value="UniProtKB-SubCell"/>
</dbReference>
<dbReference type="Proteomes" id="UP000445696">
    <property type="component" value="Unassembled WGS sequence"/>
</dbReference>
<dbReference type="InterPro" id="IPR006549">
    <property type="entry name" value="HAD-SF_hydro_IIIA"/>
</dbReference>
<evidence type="ECO:0000256" key="5">
    <source>
        <dbReference type="ARBA" id="ARBA00023277"/>
    </source>
</evidence>
<dbReference type="EC" id="3.1.3.-" evidence="7"/>
<accession>A0A845MLF9</accession>
<dbReference type="GO" id="GO:0046872">
    <property type="term" value="F:metal ion binding"/>
    <property type="evidence" value="ECO:0007669"/>
    <property type="project" value="UniProtKB-KW"/>
</dbReference>
<comment type="cofactor">
    <cofactor evidence="10">
        <name>Mg(2+)</name>
        <dbReference type="ChEBI" id="CHEBI:18420"/>
    </cofactor>
</comment>
<feature type="active site" description="Nucleophile" evidence="8">
    <location>
        <position position="6"/>
    </location>
</feature>
<comment type="similarity">
    <text evidence="7">Belongs to the gmhB family.</text>
</comment>
<dbReference type="PIRSF" id="PIRSF004682">
    <property type="entry name" value="GmhB"/>
    <property type="match status" value="1"/>
</dbReference>
<gene>
    <name evidence="11" type="ORF">GQF03_18095</name>
</gene>
<dbReference type="CDD" id="cd07503">
    <property type="entry name" value="HAD_HisB-N"/>
    <property type="match status" value="1"/>
</dbReference>
<feature type="site" description="Contributes to substrate recognition" evidence="9">
    <location>
        <position position="99"/>
    </location>
</feature>
<dbReference type="GO" id="GO:0005975">
    <property type="term" value="P:carbohydrate metabolic process"/>
    <property type="evidence" value="ECO:0007669"/>
    <property type="project" value="InterPro"/>
</dbReference>
<keyword evidence="5 7" id="KW-0119">Carbohydrate metabolism</keyword>
<feature type="binding site" evidence="10">
    <location>
        <position position="8"/>
    </location>
    <ligand>
        <name>Mg(2+)</name>
        <dbReference type="ChEBI" id="CHEBI:18420"/>
    </ligand>
</feature>
<protein>
    <recommendedName>
        <fullName evidence="6 7">D,D-heptose 1,7-bisphosphate phosphatase</fullName>
        <ecNumber evidence="7">3.1.3.-</ecNumber>
    </recommendedName>
</protein>
<dbReference type="PANTHER" id="PTHR42891:SF1">
    <property type="entry name" value="D-GLYCERO-BETA-D-MANNO-HEPTOSE-1,7-BISPHOSPHATE 7-PHOSPHATASE"/>
    <property type="match status" value="1"/>
</dbReference>
<keyword evidence="4 7" id="KW-0378">Hydrolase</keyword>
<evidence type="ECO:0000256" key="1">
    <source>
        <dbReference type="ARBA" id="ARBA00004496"/>
    </source>
</evidence>
<feature type="site" description="Stabilizes the phosphoryl group" evidence="9">
    <location>
        <position position="49"/>
    </location>
</feature>
<dbReference type="EMBL" id="WTVA01000015">
    <property type="protein sequence ID" value="MZR24252.1"/>
    <property type="molecule type" value="Genomic_DNA"/>
</dbReference>
<dbReference type="SUPFAM" id="SSF56784">
    <property type="entry name" value="HAD-like"/>
    <property type="match status" value="1"/>
</dbReference>
<feature type="binding site" evidence="10">
    <location>
        <position position="6"/>
    </location>
    <ligand>
        <name>Mg(2+)</name>
        <dbReference type="ChEBI" id="CHEBI:18420"/>
    </ligand>
</feature>
<organism evidence="11 12">
    <name type="scientific">Sneathiella chungangensis</name>
    <dbReference type="NCBI Taxonomy" id="1418234"/>
    <lineage>
        <taxon>Bacteria</taxon>
        <taxon>Pseudomonadati</taxon>
        <taxon>Pseudomonadota</taxon>
        <taxon>Alphaproteobacteria</taxon>
        <taxon>Sneathiellales</taxon>
        <taxon>Sneathiellaceae</taxon>
        <taxon>Sneathiella</taxon>
    </lineage>
</organism>
<evidence type="ECO:0000256" key="9">
    <source>
        <dbReference type="PIRSR" id="PIRSR004682-3"/>
    </source>
</evidence>
<evidence type="ECO:0000256" key="7">
    <source>
        <dbReference type="PIRNR" id="PIRNR004682"/>
    </source>
</evidence>
<sequence length="181" mass="19509">MLVLLDRDGVINEDRPDFVKNPGELVFIPNSLEAIARLNSHGHKLVVTTNQSCIGRGIITEEQLAAIHGKLIEALAKVSGRLDDIIVAPDAPWAATDRRKPGPGMLIEAMRKFNARPGETVMIGDSTRDIEAAGAAGCHRILVRTGKGRKTLAEGLGRHLLPVHVADDLDEAADFILAGRF</sequence>
<keyword evidence="10" id="KW-0460">Magnesium</keyword>
<comment type="subcellular location">
    <subcellularLocation>
        <location evidence="1 7">Cytoplasm</location>
    </subcellularLocation>
</comment>
<keyword evidence="2 7" id="KW-0963">Cytoplasm</keyword>
<dbReference type="Pfam" id="PF13242">
    <property type="entry name" value="Hydrolase_like"/>
    <property type="match status" value="1"/>
</dbReference>
<evidence type="ECO:0000313" key="12">
    <source>
        <dbReference type="Proteomes" id="UP000445696"/>
    </source>
</evidence>
<evidence type="ECO:0000256" key="2">
    <source>
        <dbReference type="ARBA" id="ARBA00022490"/>
    </source>
</evidence>
<dbReference type="InterPro" id="IPR004446">
    <property type="entry name" value="Heptose_bisP_phosphatase"/>
</dbReference>
<feature type="active site" description="Proton donor" evidence="8">
    <location>
        <position position="8"/>
    </location>
</feature>
<dbReference type="NCBIfam" id="TIGR01656">
    <property type="entry name" value="Histidinol-ppas"/>
    <property type="match status" value="1"/>
</dbReference>
<keyword evidence="12" id="KW-1185">Reference proteome</keyword>
<feature type="binding site" evidence="10">
    <location>
        <position position="125"/>
    </location>
    <ligand>
        <name>Mg(2+)</name>
        <dbReference type="ChEBI" id="CHEBI:18420"/>
    </ligand>
</feature>
<evidence type="ECO:0000256" key="10">
    <source>
        <dbReference type="PIRSR" id="PIRSR004682-4"/>
    </source>
</evidence>
<comment type="caution">
    <text evidence="11">The sequence shown here is derived from an EMBL/GenBank/DDBJ whole genome shotgun (WGS) entry which is preliminary data.</text>
</comment>
<dbReference type="PANTHER" id="PTHR42891">
    <property type="entry name" value="D-GLYCERO-BETA-D-MANNO-HEPTOSE-1,7-BISPHOSPHATE 7-PHOSPHATASE"/>
    <property type="match status" value="1"/>
</dbReference>
<dbReference type="GO" id="GO:0016791">
    <property type="term" value="F:phosphatase activity"/>
    <property type="evidence" value="ECO:0007669"/>
    <property type="project" value="InterPro"/>
</dbReference>
<name>A0A845MLF9_9PROT</name>
<reference evidence="11 12" key="1">
    <citation type="journal article" date="2014" name="Int. J. Syst. Evol. Microbiol.">
        <title>Sneathiella chungangensis sp. nov., isolated from a marine sand, and emended description of the genus Sneathiella.</title>
        <authorList>
            <person name="Siamphan C."/>
            <person name="Kim H."/>
            <person name="Lee J.S."/>
            <person name="Kim W."/>
        </authorList>
    </citation>
    <scope>NUCLEOTIDE SEQUENCE [LARGE SCALE GENOMIC DNA]</scope>
    <source>
        <strain evidence="11 12">KCTC 32476</strain>
    </source>
</reference>
<evidence type="ECO:0000256" key="6">
    <source>
        <dbReference type="ARBA" id="ARBA00031828"/>
    </source>
</evidence>
<dbReference type="InterPro" id="IPR036412">
    <property type="entry name" value="HAD-like_sf"/>
</dbReference>
<evidence type="ECO:0000256" key="4">
    <source>
        <dbReference type="ARBA" id="ARBA00022801"/>
    </source>
</evidence>
<evidence type="ECO:0000256" key="3">
    <source>
        <dbReference type="ARBA" id="ARBA00022723"/>
    </source>
</evidence>
<proteinExistence type="inferred from homology"/>
<dbReference type="InterPro" id="IPR023214">
    <property type="entry name" value="HAD_sf"/>
</dbReference>
<evidence type="ECO:0000256" key="8">
    <source>
        <dbReference type="PIRSR" id="PIRSR004682-1"/>
    </source>
</evidence>
<feature type="site" description="Stabilizes the phosphoryl group" evidence="9">
    <location>
        <position position="100"/>
    </location>
</feature>
<keyword evidence="3 10" id="KW-0479">Metal-binding</keyword>